<dbReference type="InterPro" id="IPR012340">
    <property type="entry name" value="NA-bd_OB-fold"/>
</dbReference>
<comment type="catalytic activity">
    <reaction evidence="13 15 16">
        <text>NAD(+) + (deoxyribonucleotide)n-3'-hydroxyl + 5'-phospho-(deoxyribonucleotide)m = (deoxyribonucleotide)n+m + AMP + beta-nicotinamide D-nucleotide.</text>
        <dbReference type="EC" id="6.5.1.2"/>
    </reaction>
</comment>
<feature type="binding site" evidence="15">
    <location>
        <position position="112"/>
    </location>
    <ligand>
        <name>NAD(+)</name>
        <dbReference type="ChEBI" id="CHEBI:57540"/>
    </ligand>
</feature>
<comment type="caution">
    <text evidence="18">The sequence shown here is derived from an EMBL/GenBank/DDBJ whole genome shotgun (WGS) entry which is preliminary data.</text>
</comment>
<evidence type="ECO:0000256" key="5">
    <source>
        <dbReference type="ARBA" id="ARBA00022705"/>
    </source>
</evidence>
<sequence length="658" mass="73357">MTDTTRRRYQELIQTLNYHSRLYYTLDSPEISDYEYDQLMQELKRLEAENPQDISPDSPTQRVGDEGLFNTFEKVEHRVPMGSLQDVFSEEELFDFGKRCKEAVPDALFVVEPKIDGLSVSLEYRDGVFFRGSTRGNGQVGEDVSLNLKTIQSIPMTLAEKVPYLEVRGEVYMPKAVFEMLVEQQIQNEETPFKNPRNAAAGGLRQKDPRITAARRLDIFVFNLQQAEGVSFSGHKESLDGLHALGFQVIPSYRRFATIEEAVEEVRRIGEMRGKYPFDIDGAVIKVDDFSQREMLGYTSKFPKWAVAFKYPPEEKETTLRQIEIQVGRTGALTPTAVFDPIQLAGTTVSRAVLHNQDFITEKDLRIGDTILVRKAGEIIPEVIRSVSHEEGSEPYRIPMECPVCHSHAVREDAVIRCINPACPATLRRNLIHFASRAAMDIEGLGPAAIDQLLESGLISSPADLYGLTEEQLTGLERFAEVSARNLVEAIARSKENPLSRLLFGLGIRGIGERAAQLLARHFGTMDAVCQASLEDISAIDGFGEIMAASVVEYFSEPEAKELIEKLRQYGLNFTEPVEETGQALAGKTIVVTGTLPTLKRKEAEALIEQHGGKATSSVSKKTDYVLAGEDAGSKLTKAQQLGIPILSEEEFRAMIQE</sequence>
<dbReference type="Pfam" id="PF00533">
    <property type="entry name" value="BRCT"/>
    <property type="match status" value="1"/>
</dbReference>
<dbReference type="Pfam" id="PF12826">
    <property type="entry name" value="HHH_2"/>
    <property type="match status" value="1"/>
</dbReference>
<feature type="binding site" evidence="15">
    <location>
        <position position="402"/>
    </location>
    <ligand>
        <name>Zn(2+)</name>
        <dbReference type="ChEBI" id="CHEBI:29105"/>
    </ligand>
</feature>
<dbReference type="InterPro" id="IPR018239">
    <property type="entry name" value="DNA_ligase_AS"/>
</dbReference>
<keyword evidence="6 15" id="KW-0479">Metal-binding</keyword>
<dbReference type="PROSITE" id="PS01055">
    <property type="entry name" value="DNA_LIGASE_N1"/>
    <property type="match status" value="1"/>
</dbReference>
<dbReference type="GO" id="GO:0046872">
    <property type="term" value="F:metal ion binding"/>
    <property type="evidence" value="ECO:0007669"/>
    <property type="project" value="UniProtKB-KW"/>
</dbReference>
<dbReference type="PROSITE" id="PS50172">
    <property type="entry name" value="BRCT"/>
    <property type="match status" value="1"/>
</dbReference>
<keyword evidence="11 15" id="KW-0234">DNA repair</keyword>
<evidence type="ECO:0000256" key="8">
    <source>
        <dbReference type="ARBA" id="ARBA00022833"/>
    </source>
</evidence>
<dbReference type="FunFam" id="1.10.150.20:FF:000007">
    <property type="entry name" value="DNA ligase"/>
    <property type="match status" value="1"/>
</dbReference>
<dbReference type="Pfam" id="PF03119">
    <property type="entry name" value="DNA_ligase_ZBD"/>
    <property type="match status" value="1"/>
</dbReference>
<keyword evidence="4 15" id="KW-0436">Ligase</keyword>
<gene>
    <name evidence="15 18" type="primary">ligA</name>
    <name evidence="18" type="ORF">IAB51_05330</name>
</gene>
<dbReference type="InterPro" id="IPR036420">
    <property type="entry name" value="BRCT_dom_sf"/>
</dbReference>
<feature type="binding site" evidence="15">
    <location>
        <begin position="83"/>
        <end position="84"/>
    </location>
    <ligand>
        <name>NAD(+)</name>
        <dbReference type="ChEBI" id="CHEBI:57540"/>
    </ligand>
</feature>
<feature type="binding site" evidence="15">
    <location>
        <position position="286"/>
    </location>
    <ligand>
        <name>NAD(+)</name>
        <dbReference type="ChEBI" id="CHEBI:57540"/>
    </ligand>
</feature>
<feature type="binding site" evidence="15">
    <location>
        <position position="418"/>
    </location>
    <ligand>
        <name>Zn(2+)</name>
        <dbReference type="ChEBI" id="CHEBI:29105"/>
    </ligand>
</feature>
<dbReference type="EMBL" id="DVJP01000036">
    <property type="protein sequence ID" value="HIS76218.1"/>
    <property type="molecule type" value="Genomic_DNA"/>
</dbReference>
<dbReference type="PROSITE" id="PS01056">
    <property type="entry name" value="DNA_LIGASE_N2"/>
    <property type="match status" value="1"/>
</dbReference>
<feature type="binding site" evidence="15">
    <location>
        <begin position="33"/>
        <end position="37"/>
    </location>
    <ligand>
        <name>NAD(+)</name>
        <dbReference type="ChEBI" id="CHEBI:57540"/>
    </ligand>
</feature>
<feature type="binding site" evidence="15">
    <location>
        <position position="135"/>
    </location>
    <ligand>
        <name>NAD(+)</name>
        <dbReference type="ChEBI" id="CHEBI:57540"/>
    </ligand>
</feature>
<dbReference type="InterPro" id="IPR033136">
    <property type="entry name" value="DNA_ligase_CS"/>
</dbReference>
<evidence type="ECO:0000256" key="15">
    <source>
        <dbReference type="HAMAP-Rule" id="MF_01588"/>
    </source>
</evidence>
<dbReference type="PANTHER" id="PTHR23389">
    <property type="entry name" value="CHROMOSOME TRANSMISSION FIDELITY FACTOR 18"/>
    <property type="match status" value="1"/>
</dbReference>
<dbReference type="NCBIfam" id="TIGR00575">
    <property type="entry name" value="dnlj"/>
    <property type="match status" value="1"/>
</dbReference>
<comment type="cofactor">
    <cofactor evidence="15">
        <name>Mg(2+)</name>
        <dbReference type="ChEBI" id="CHEBI:18420"/>
    </cofactor>
    <cofactor evidence="15">
        <name>Mn(2+)</name>
        <dbReference type="ChEBI" id="CHEBI:29035"/>
    </cofactor>
</comment>
<dbReference type="CDD" id="cd17748">
    <property type="entry name" value="BRCT_DNA_ligase_like"/>
    <property type="match status" value="1"/>
</dbReference>
<dbReference type="InterPro" id="IPR004149">
    <property type="entry name" value="Znf_DNAligase_C4"/>
</dbReference>
<feature type="binding site" evidence="15">
    <location>
        <position position="170"/>
    </location>
    <ligand>
        <name>NAD(+)</name>
        <dbReference type="ChEBI" id="CHEBI:57540"/>
    </ligand>
</feature>
<evidence type="ECO:0000256" key="16">
    <source>
        <dbReference type="RuleBase" id="RU000618"/>
    </source>
</evidence>
<dbReference type="GO" id="GO:0006281">
    <property type="term" value="P:DNA repair"/>
    <property type="evidence" value="ECO:0007669"/>
    <property type="project" value="UniProtKB-KW"/>
</dbReference>
<dbReference type="InterPro" id="IPR004150">
    <property type="entry name" value="NAD_DNA_ligase_OB"/>
</dbReference>
<dbReference type="PANTHER" id="PTHR23389:SF9">
    <property type="entry name" value="DNA LIGASE"/>
    <property type="match status" value="1"/>
</dbReference>
<dbReference type="InterPro" id="IPR010994">
    <property type="entry name" value="RuvA_2-like"/>
</dbReference>
<dbReference type="InterPro" id="IPR013839">
    <property type="entry name" value="DNAligase_adenylation"/>
</dbReference>
<dbReference type="SUPFAM" id="SSF50249">
    <property type="entry name" value="Nucleic acid-binding proteins"/>
    <property type="match status" value="1"/>
</dbReference>
<dbReference type="InterPro" id="IPR003583">
    <property type="entry name" value="Hlx-hairpin-Hlx_DNA-bd_motif"/>
</dbReference>
<comment type="function">
    <text evidence="1 15">DNA ligase that catalyzes the formation of phosphodiester linkages between 5'-phosphoryl and 3'-hydroxyl groups in double-stranded DNA using NAD as a coenzyme and as the energy source for the reaction. It is essential for DNA replication and repair of damaged DNA.</text>
</comment>
<name>A0A9D1FML2_9FIRM</name>
<dbReference type="InterPro" id="IPR001679">
    <property type="entry name" value="DNA_ligase"/>
</dbReference>
<reference evidence="18" key="2">
    <citation type="journal article" date="2021" name="PeerJ">
        <title>Extensive microbial diversity within the chicken gut microbiome revealed by metagenomics and culture.</title>
        <authorList>
            <person name="Gilroy R."/>
            <person name="Ravi A."/>
            <person name="Getino M."/>
            <person name="Pursley I."/>
            <person name="Horton D.L."/>
            <person name="Alikhan N.F."/>
            <person name="Baker D."/>
            <person name="Gharbi K."/>
            <person name="Hall N."/>
            <person name="Watson M."/>
            <person name="Adriaenssens E.M."/>
            <person name="Foster-Nyarko E."/>
            <person name="Jarju S."/>
            <person name="Secka A."/>
            <person name="Antonio M."/>
            <person name="Oren A."/>
            <person name="Chaudhuri R.R."/>
            <person name="La Ragione R."/>
            <person name="Hildebrand F."/>
            <person name="Pallen M.J."/>
        </authorList>
    </citation>
    <scope>NUCLEOTIDE SEQUENCE</scope>
    <source>
        <strain evidence="18">CHK199-13235</strain>
    </source>
</reference>
<evidence type="ECO:0000256" key="3">
    <source>
        <dbReference type="ARBA" id="ARBA00013308"/>
    </source>
</evidence>
<dbReference type="SMART" id="SM00292">
    <property type="entry name" value="BRCT"/>
    <property type="match status" value="1"/>
</dbReference>
<dbReference type="InterPro" id="IPR001357">
    <property type="entry name" value="BRCT_dom"/>
</dbReference>
<dbReference type="GO" id="GO:0005829">
    <property type="term" value="C:cytosol"/>
    <property type="evidence" value="ECO:0007669"/>
    <property type="project" value="TreeGrafter"/>
</dbReference>
<feature type="domain" description="BRCT" evidence="17">
    <location>
        <begin position="580"/>
        <end position="658"/>
    </location>
</feature>
<dbReference type="PIRSF" id="PIRSF001604">
    <property type="entry name" value="LigA"/>
    <property type="match status" value="1"/>
</dbReference>
<keyword evidence="10 15" id="KW-0520">NAD</keyword>
<evidence type="ECO:0000256" key="13">
    <source>
        <dbReference type="ARBA" id="ARBA00034005"/>
    </source>
</evidence>
<accession>A0A9D1FML2</accession>
<comment type="similarity">
    <text evidence="14 15">Belongs to the NAD-dependent DNA ligase family. LigA subfamily.</text>
</comment>
<evidence type="ECO:0000256" key="12">
    <source>
        <dbReference type="ARBA" id="ARBA00023211"/>
    </source>
</evidence>
<dbReference type="FunFam" id="1.10.287.610:FF:000002">
    <property type="entry name" value="DNA ligase"/>
    <property type="match status" value="1"/>
</dbReference>
<dbReference type="SUPFAM" id="SSF56091">
    <property type="entry name" value="DNA ligase/mRNA capping enzyme, catalytic domain"/>
    <property type="match status" value="1"/>
</dbReference>
<dbReference type="Pfam" id="PF01653">
    <property type="entry name" value="DNA_ligase_aden"/>
    <property type="match status" value="1"/>
</dbReference>
<dbReference type="SUPFAM" id="SSF52113">
    <property type="entry name" value="BRCT domain"/>
    <property type="match status" value="1"/>
</dbReference>
<dbReference type="FunFam" id="2.40.50.140:FF:000012">
    <property type="entry name" value="DNA ligase"/>
    <property type="match status" value="1"/>
</dbReference>
<feature type="binding site" evidence="15">
    <location>
        <position position="423"/>
    </location>
    <ligand>
        <name>Zn(2+)</name>
        <dbReference type="ChEBI" id="CHEBI:29105"/>
    </ligand>
</feature>
<evidence type="ECO:0000256" key="14">
    <source>
        <dbReference type="ARBA" id="ARBA00060881"/>
    </source>
</evidence>
<reference evidence="18" key="1">
    <citation type="submission" date="2020-10" db="EMBL/GenBank/DDBJ databases">
        <authorList>
            <person name="Gilroy R."/>
        </authorList>
    </citation>
    <scope>NUCLEOTIDE SEQUENCE</scope>
    <source>
        <strain evidence="18">CHK199-13235</strain>
    </source>
</reference>
<evidence type="ECO:0000256" key="6">
    <source>
        <dbReference type="ARBA" id="ARBA00022723"/>
    </source>
</evidence>
<dbReference type="EC" id="6.5.1.2" evidence="2 15"/>
<dbReference type="InterPro" id="IPR013840">
    <property type="entry name" value="DNAligase_N"/>
</dbReference>
<dbReference type="Gene3D" id="1.10.150.20">
    <property type="entry name" value="5' to 3' exonuclease, C-terminal subdomain"/>
    <property type="match status" value="2"/>
</dbReference>
<dbReference type="Pfam" id="PF03120">
    <property type="entry name" value="OB_DNA_ligase"/>
    <property type="match status" value="1"/>
</dbReference>
<keyword evidence="9 15" id="KW-0460">Magnesium</keyword>
<dbReference type="SMART" id="SM00532">
    <property type="entry name" value="LIGANc"/>
    <property type="match status" value="1"/>
</dbReference>
<dbReference type="FunFam" id="1.10.150.20:FF:000006">
    <property type="entry name" value="DNA ligase"/>
    <property type="match status" value="1"/>
</dbReference>
<dbReference type="HAMAP" id="MF_01588">
    <property type="entry name" value="DNA_ligase_A"/>
    <property type="match status" value="1"/>
</dbReference>
<dbReference type="InterPro" id="IPR041663">
    <property type="entry name" value="DisA/LigA_HHH"/>
</dbReference>
<keyword evidence="7 15" id="KW-0227">DNA damage</keyword>
<feature type="active site" description="N6-AMP-lysine intermediate" evidence="15">
    <location>
        <position position="114"/>
    </location>
</feature>
<dbReference type="SMART" id="SM00278">
    <property type="entry name" value="HhH1"/>
    <property type="match status" value="4"/>
</dbReference>
<evidence type="ECO:0000256" key="2">
    <source>
        <dbReference type="ARBA" id="ARBA00012722"/>
    </source>
</evidence>
<evidence type="ECO:0000313" key="18">
    <source>
        <dbReference type="EMBL" id="HIS76218.1"/>
    </source>
</evidence>
<evidence type="ECO:0000256" key="11">
    <source>
        <dbReference type="ARBA" id="ARBA00023204"/>
    </source>
</evidence>
<evidence type="ECO:0000256" key="9">
    <source>
        <dbReference type="ARBA" id="ARBA00022842"/>
    </source>
</evidence>
<dbReference type="GO" id="GO:0006260">
    <property type="term" value="P:DNA replication"/>
    <property type="evidence" value="ECO:0007669"/>
    <property type="project" value="UniProtKB-KW"/>
</dbReference>
<dbReference type="Gene3D" id="2.40.50.140">
    <property type="entry name" value="Nucleic acid-binding proteins"/>
    <property type="match status" value="1"/>
</dbReference>
<protein>
    <recommendedName>
        <fullName evidence="3 15">DNA ligase</fullName>
        <ecNumber evidence="2 15">6.5.1.2</ecNumber>
    </recommendedName>
    <alternativeName>
        <fullName evidence="15">Polydeoxyribonucleotide synthase [NAD(+)]</fullName>
    </alternativeName>
</protein>
<feature type="binding site" evidence="15">
    <location>
        <position position="405"/>
    </location>
    <ligand>
        <name>Zn(2+)</name>
        <dbReference type="ChEBI" id="CHEBI:29105"/>
    </ligand>
</feature>
<evidence type="ECO:0000256" key="4">
    <source>
        <dbReference type="ARBA" id="ARBA00022598"/>
    </source>
</evidence>
<proteinExistence type="inferred from homology"/>
<dbReference type="Pfam" id="PF14520">
    <property type="entry name" value="HHH_5"/>
    <property type="match status" value="1"/>
</dbReference>
<dbReference type="Gene3D" id="6.20.10.30">
    <property type="match status" value="1"/>
</dbReference>
<evidence type="ECO:0000259" key="17">
    <source>
        <dbReference type="PROSITE" id="PS50172"/>
    </source>
</evidence>
<keyword evidence="5 15" id="KW-0235">DNA replication</keyword>
<keyword evidence="12 15" id="KW-0464">Manganese</keyword>
<dbReference type="GO" id="GO:0003911">
    <property type="term" value="F:DNA ligase (NAD+) activity"/>
    <property type="evidence" value="ECO:0007669"/>
    <property type="project" value="UniProtKB-UniRule"/>
</dbReference>
<keyword evidence="8 15" id="KW-0862">Zinc</keyword>
<dbReference type="Gene3D" id="3.40.50.10190">
    <property type="entry name" value="BRCT domain"/>
    <property type="match status" value="1"/>
</dbReference>
<evidence type="ECO:0000313" key="19">
    <source>
        <dbReference type="Proteomes" id="UP000824002"/>
    </source>
</evidence>
<feature type="binding site" evidence="15">
    <location>
        <position position="310"/>
    </location>
    <ligand>
        <name>NAD(+)</name>
        <dbReference type="ChEBI" id="CHEBI:57540"/>
    </ligand>
</feature>
<dbReference type="AlphaFoldDB" id="A0A9D1FML2"/>
<dbReference type="NCBIfam" id="NF005932">
    <property type="entry name" value="PRK07956.1"/>
    <property type="match status" value="1"/>
</dbReference>
<dbReference type="GO" id="GO:0003677">
    <property type="term" value="F:DNA binding"/>
    <property type="evidence" value="ECO:0007669"/>
    <property type="project" value="InterPro"/>
</dbReference>
<organism evidence="18 19">
    <name type="scientific">Candidatus Merdivicinus excrementipullorum</name>
    <dbReference type="NCBI Taxonomy" id="2840867"/>
    <lineage>
        <taxon>Bacteria</taxon>
        <taxon>Bacillati</taxon>
        <taxon>Bacillota</taxon>
        <taxon>Clostridia</taxon>
        <taxon>Eubacteriales</taxon>
        <taxon>Oscillospiraceae</taxon>
        <taxon>Oscillospiraceae incertae sedis</taxon>
        <taxon>Candidatus Merdivicinus</taxon>
    </lineage>
</organism>
<dbReference type="Gene3D" id="1.10.287.610">
    <property type="entry name" value="Helix hairpin bin"/>
    <property type="match status" value="1"/>
</dbReference>
<evidence type="ECO:0000256" key="10">
    <source>
        <dbReference type="ARBA" id="ARBA00023027"/>
    </source>
</evidence>
<evidence type="ECO:0000256" key="1">
    <source>
        <dbReference type="ARBA" id="ARBA00004067"/>
    </source>
</evidence>
<dbReference type="CDD" id="cd00114">
    <property type="entry name" value="LIGANc"/>
    <property type="match status" value="1"/>
</dbReference>
<evidence type="ECO:0000256" key="7">
    <source>
        <dbReference type="ARBA" id="ARBA00022763"/>
    </source>
</evidence>
<dbReference type="Gene3D" id="3.30.470.30">
    <property type="entry name" value="DNA ligase/mRNA capping enzyme"/>
    <property type="match status" value="1"/>
</dbReference>
<dbReference type="SUPFAM" id="SSF47781">
    <property type="entry name" value="RuvA domain 2-like"/>
    <property type="match status" value="1"/>
</dbReference>
<dbReference type="Proteomes" id="UP000824002">
    <property type="component" value="Unassembled WGS sequence"/>
</dbReference>